<dbReference type="InterPro" id="IPR035413">
    <property type="entry name" value="Terminase_L_C"/>
</dbReference>
<dbReference type="InterPro" id="IPR056914">
    <property type="entry name" value="Gp53-like"/>
</dbReference>
<dbReference type="Pfam" id="PF11863">
    <property type="entry name" value="DUF3383"/>
    <property type="match status" value="1"/>
</dbReference>
<dbReference type="PANTHER" id="PTHR39184">
    <property type="match status" value="1"/>
</dbReference>
<dbReference type="InterPro" id="IPR021808">
    <property type="entry name" value="DUF3383"/>
</dbReference>
<dbReference type="InterPro" id="IPR005335">
    <property type="entry name" value="Terminase_ssu"/>
</dbReference>
<evidence type="ECO:0000259" key="2">
    <source>
        <dbReference type="Pfam" id="PF06381"/>
    </source>
</evidence>
<evidence type="ECO:0000313" key="5">
    <source>
        <dbReference type="Proteomes" id="UP000092445"/>
    </source>
</evidence>
<dbReference type="Pfam" id="PF17288">
    <property type="entry name" value="Terminase_3C"/>
    <property type="match status" value="1"/>
</dbReference>
<keyword evidence="5" id="KW-1185">Reference proteome</keyword>
<reference evidence="4" key="2">
    <citation type="submission" date="2020-05" db="UniProtKB">
        <authorList>
            <consortium name="EnsemblMetazoa"/>
        </authorList>
    </citation>
    <scope>IDENTIFICATION</scope>
    <source>
        <strain evidence="4">IAEA</strain>
    </source>
</reference>
<dbReference type="InterPro" id="IPR006437">
    <property type="entry name" value="Phage_terminase_lsu"/>
</dbReference>
<name>A0A1A9ZTK6_GLOPL</name>
<dbReference type="InterPro" id="IPR035412">
    <property type="entry name" value="Terminase_L_N"/>
</dbReference>
<dbReference type="Gene3D" id="1.10.10.1400">
    <property type="entry name" value="Terminase, small subunit, N-terminal DNA-binding domain, HTH motif"/>
    <property type="match status" value="1"/>
</dbReference>
<feature type="domain" description="Phage terminase large subunit N-terminal" evidence="1">
    <location>
        <begin position="439"/>
        <end position="624"/>
    </location>
</feature>
<dbReference type="Pfam" id="PF06381">
    <property type="entry name" value="Phage_portal_3"/>
    <property type="match status" value="1"/>
</dbReference>
<evidence type="ECO:0000259" key="3">
    <source>
        <dbReference type="Pfam" id="PF17288"/>
    </source>
</evidence>
<dbReference type="Proteomes" id="UP000092445">
    <property type="component" value="Unassembled WGS sequence"/>
</dbReference>
<organism evidence="4 5">
    <name type="scientific">Glossina pallidipes</name>
    <name type="common">Tsetse fly</name>
    <dbReference type="NCBI Taxonomy" id="7398"/>
    <lineage>
        <taxon>Eukaryota</taxon>
        <taxon>Metazoa</taxon>
        <taxon>Ecdysozoa</taxon>
        <taxon>Arthropoda</taxon>
        <taxon>Hexapoda</taxon>
        <taxon>Insecta</taxon>
        <taxon>Pterygota</taxon>
        <taxon>Neoptera</taxon>
        <taxon>Endopterygota</taxon>
        <taxon>Diptera</taxon>
        <taxon>Brachycera</taxon>
        <taxon>Muscomorpha</taxon>
        <taxon>Hippoboscoidea</taxon>
        <taxon>Glossinidae</taxon>
        <taxon>Glossina</taxon>
    </lineage>
</organism>
<dbReference type="Gene3D" id="3.30.420.280">
    <property type="match status" value="1"/>
</dbReference>
<evidence type="ECO:0000259" key="1">
    <source>
        <dbReference type="Pfam" id="PF04466"/>
    </source>
</evidence>
<dbReference type="Pfam" id="PF04466">
    <property type="entry name" value="Terminase_3"/>
    <property type="match status" value="1"/>
</dbReference>
<dbReference type="GO" id="GO:0051276">
    <property type="term" value="P:chromosome organization"/>
    <property type="evidence" value="ECO:0007669"/>
    <property type="project" value="InterPro"/>
</dbReference>
<dbReference type="InterPro" id="IPR052380">
    <property type="entry name" value="Viral_DNA_packaging_terminase"/>
</dbReference>
<dbReference type="InterPro" id="IPR027417">
    <property type="entry name" value="P-loop_NTPase"/>
</dbReference>
<protein>
    <submittedName>
        <fullName evidence="4">Uncharacterized protein</fullName>
    </submittedName>
</protein>
<dbReference type="EnsemblMetazoa" id="GPAI024511-RA">
    <property type="protein sequence ID" value="GPAI024511-PA"/>
    <property type="gene ID" value="GPAI024511"/>
</dbReference>
<feature type="domain" description="Anti-CBASS protein Acb1-like N-terminal" evidence="2">
    <location>
        <begin position="876"/>
        <end position="1086"/>
    </location>
</feature>
<dbReference type="InterPro" id="IPR038713">
    <property type="entry name" value="Terminase_Gp1_N_sf"/>
</dbReference>
<dbReference type="NCBIfam" id="TIGR01547">
    <property type="entry name" value="phage_term_2"/>
    <property type="match status" value="1"/>
</dbReference>
<feature type="domain" description="Phage terminase large subunit C-terminal" evidence="3">
    <location>
        <begin position="659"/>
        <end position="779"/>
    </location>
</feature>
<dbReference type="Pfam" id="PF03592">
    <property type="entry name" value="Terminase_2"/>
    <property type="match status" value="1"/>
</dbReference>
<dbReference type="Gene3D" id="3.40.50.300">
    <property type="entry name" value="P-loop containing nucleotide triphosphate hydrolases"/>
    <property type="match status" value="1"/>
</dbReference>
<dbReference type="VEuPathDB" id="VectorBase:GPAI024511"/>
<sequence length="1897" mass="209510">MAGKIRGGDAFRQRLAQRAKNMATGKTLKVGFLAGATYPEGMPVAMSLAAVSRYLPANRPCIFVLTRSRPGVERYYRILDATKQIVRYGYLPFAGELFFADLEGENDPEWSGLGERFKSLLPGAGGNAVSYQQRSIRVEFTLAEGRTFDDQDNVLTIKNARCYVSLTAYGGIAGTQITLYLGLTPQHMVVLSYKGVWIDGAAPNRIRLWAADWQIFQGFISDAYADYNQAPDVPLMITANMMFYLRAKAAPPFRAEGTVEMFCHEYLIDLKAGPAAVRAGYSKNGADQNGYNLLQEEAVRQRIDELKQARNAQINIDACYVLQRLLEIDNMDVADILDEELRVRPLAEWPAAWRRYLSGVDLAEMFEGRGEARDAIGILKKIKWPDKVKNLELLGKHVSVQAFKDNVKNELTGVGGQAPTFVVQFSEKGEAGEGFSWRAGGGKSWEIARGLVVLTASKKLRVLCTREVQNTIKDSVHRLLTDQIAALGLSAWFDVTEKSIRSRCGAEFIFKGLRYDIQGIKSTEGVDICWVEEAQTVSAASWDVLIPTIRKEDETGQSEIWVSFNPREESDPTYQRFVVNPPESAVVVQVNYTDNPWFPKVLRQEIAYLKRVDYDAYEHIWLGKPRTISDAVVFSGKYRVESFADDLWQQADRLFFGADFGFANDPSTLIRSFILGRTLYIEHEQYGVGVELDHLPAFYDKVPGARDWPIKGDNSRPETISYLERQGFRISAAAKWPGSVEDGIAYLRGFEHIVIHRRCAHTVQEARLYSYKVDRQTHEVLPVLERFMWPFKAKKPPVDPAAPPAAPVTSSPMRVHAQMLEENQRRQRRRFEQYEPPKGVIPEAIRPAVLAMDTTPYDILNGSYPDAVIGGFPGYPYLSQMAQLPEYRRMVSVMAEEMTRKWINVTVAGDGDESKAARVTQLAAALARYRVQEAFRLAAEHDGFFGRGQIYLEMRSPTGQSAWTDAEELRLPLFISAKKIARGALHALRVVEPVWTYPGMYNADNPLSDDFYQPTEWYVMGKTVHASRLLNFVSRPVPDMLKAAYNFGGLSLTQMAEPYVNNWLRTRDSVGDTLHTFSLSGIKTKLGTALQGKCDPGVVNGVATNQGTGAPAGFVSRDGQAAIVGWLAATAMLIPSGRECTLITAGDVWARATTAATRGQKVFASLTTGGRERPDHDQHLEQVMNKFKQHYATARRDYGIILPGAQAYLPADYAGNYALAMDAQPQMVTQTNGGIPAYFTNYVDPELIRVMVTPMKASQIMGETKKGDWTTLTAQFPIVESTGQVSSYSDYSHNGTVSANVNWEPRQSYHYQTFTLWGERELDMYGEGRIGWAAELNVASALVLNKFQNKSYFYGIDGLKNYGLLNDPSLSAPITPATVNGKVSWDDKDGQAVYDDIVRLYKQLVTQTKGLIERTDSMKLCLSPSAEVHLTKTNAYKVNVSDLLAKNFPGLTTVSAVEYTTAAGELLQLIAEKLDGQDVGYCAFTEKLRAHSVVVKPSAWEQKKSAGTWGTIIRVTIEELKKLSGTLTLSINGKKTDAAVNFASVTSFADAAASLQTALTAAVATVTFDTNQNAFIITVAGARPESTSVTFGSGTAAEPLKFTRPTGAVLSLGAAAARVAETFTVITARSQQWAGFATVFECKTELHLDFSAWVSGQNKRYFYVAWTTDGNARVKGNTDHIANKIINENNYGSTVPVFCTDAKKPAAVLGYAAALDFVRVEGRVPFKFREYDGLAADVTNEADYDALIANGYNFYGKYAANNIVEDYWADGTITGDFKWLDSFAGQIWLNANLQGAVLALFKSNKTIPYNNAGRALMATSMADVIEQFKAWGGIRAGVTLSAAQKLEISNAVGKTCPRRCLPPGITCISAICCRPCVPDEPARAAHCGTATAAVSRS</sequence>
<dbReference type="InterPro" id="IPR024459">
    <property type="entry name" value="Acb1-like_N"/>
</dbReference>
<evidence type="ECO:0000313" key="4">
    <source>
        <dbReference type="EnsemblMetazoa" id="GPAI024511-PA"/>
    </source>
</evidence>
<reference evidence="5" key="1">
    <citation type="submission" date="2014-03" db="EMBL/GenBank/DDBJ databases">
        <authorList>
            <person name="Aksoy S."/>
            <person name="Warren W."/>
            <person name="Wilson R.K."/>
        </authorList>
    </citation>
    <scope>NUCLEOTIDE SEQUENCE [LARGE SCALE GENOMIC DNA]</scope>
    <source>
        <strain evidence="5">IAEA</strain>
    </source>
</reference>
<accession>A0A1A9ZTK6</accession>
<proteinExistence type="predicted"/>
<dbReference type="PANTHER" id="PTHR39184:SF1">
    <property type="entry name" value="PBSX PHAGE TERMINASE LARGE SUBUNIT"/>
    <property type="match status" value="1"/>
</dbReference>
<dbReference type="Pfam" id="PF23982">
    <property type="entry name" value="XM1_gp53_minor_capsid"/>
    <property type="match status" value="1"/>
</dbReference>